<dbReference type="Proteomes" id="UP000283003">
    <property type="component" value="Unassembled WGS sequence"/>
</dbReference>
<dbReference type="InterPro" id="IPR021730">
    <property type="entry name" value="YdbH"/>
</dbReference>
<organism evidence="3 4">
    <name type="scientific">Croceicoccus ponticola</name>
    <dbReference type="NCBI Taxonomy" id="2217664"/>
    <lineage>
        <taxon>Bacteria</taxon>
        <taxon>Pseudomonadati</taxon>
        <taxon>Pseudomonadota</taxon>
        <taxon>Alphaproteobacteria</taxon>
        <taxon>Sphingomonadales</taxon>
        <taxon>Erythrobacteraceae</taxon>
        <taxon>Croceicoccus</taxon>
    </lineage>
</organism>
<dbReference type="AlphaFoldDB" id="A0A437GZY1"/>
<comment type="caution">
    <text evidence="3">The sequence shown here is derived from an EMBL/GenBank/DDBJ whole genome shotgun (WGS) entry which is preliminary data.</text>
</comment>
<evidence type="ECO:0000256" key="2">
    <source>
        <dbReference type="SAM" id="Phobius"/>
    </source>
</evidence>
<dbReference type="EMBL" id="RXOL01000001">
    <property type="protein sequence ID" value="RVQ68937.1"/>
    <property type="molecule type" value="Genomic_DNA"/>
</dbReference>
<name>A0A437GZY1_9SPHN</name>
<keyword evidence="4" id="KW-1185">Reference proteome</keyword>
<dbReference type="RefSeq" id="WP_127611124.1">
    <property type="nucleotide sequence ID" value="NZ_RXOL01000001.1"/>
</dbReference>
<sequence>MESTSHIAERQRLPSRRRRYLVRTAIGGAALIAVAFGAAWFSRVDIADRLIRDALEQYDLPVQYEITGIGAQRQVIENVVIGDPARPDMTAERAEVSIRYHFGMPTIGSVRLVKPRLYGRLVDGRVSFGTLDRVLYAGPSEEPFKLPDLRVAIDDGRALVRSDYGNVGIKLTGDGKLSDGFSGVMGAIAPRLSDGDCVARDTSIFGAIAIAKGRPSFSGPLRLGGVACEGKDFALGKSVLSLNVTGSDQFDAVRGKAKFAGGKLSVAGQSLGSVAGDIALSYGPSGFVSDLDLTGTDARLAGASLSRLGLDGAVRARDGFANISFDGGFKGVGLRPGPGLDGQLAGYEATAGGTLFAPLIAKLRRALADEGSRSKLDGEVKARFGPDRTTLTIPRAQWQGSSGAALLSLSRAQFTLSGRGAPRFAGHFQTGGRYMPRVSGRMEQTAGGQGTMQLALAEYAAGDARLAIPTMTVRQDESGFVSVDGTIQASGAIPGGRVTGLRLPITGGWRPRQGLALWPECVTPTFERLELASLTLQNQSLLVCPPKNSAILRSDGAGTRFAAGVPTVNLSGMLGQTPATIRGGPIGLGIPGTLVARDLDIALGPQATATRFHLSELTANIGDDVSGRFANAEIRLAAVPLDMTQASGDWAWRKDGLIVTNADLRVTDRQSDARFQPMVARDATLRFANDTITAKAMLHEATTDRTIVETDIVHHLSSGTGHADLDIPGITFDRTLQPDTVTRLALGTIANAEGTVTGTGRIDWNAAGVTSIGAFSSDSLDFAAAFGPVRGLSGTVEFSDLLGLVTKPNQRLAIREINPGIVVTDGYVDFQIERDLALQLNATSFPFLGGTLTMRTTRMNLGQTEVRNYVFDIVGLDAARFLERMELANLQATGTFDGTIPLIFDENGGRIEGGVLNSRRPGGNVSYIGALTYENLHPIANYAFDALKSLDYTAMRIGLDGRLEGEIVTRVKIDGVTQGEGAKKNIITRRLAKLPIRFDVNVRAPFMQLLSSFKSLYDPASVRDPRELGLIDVEGNKLVPSGEAVRGEDILPVENPTTQNDIQPSESEKMP</sequence>
<proteinExistence type="predicted"/>
<feature type="compositionally biased region" description="Polar residues" evidence="1">
    <location>
        <begin position="1055"/>
        <end position="1065"/>
    </location>
</feature>
<keyword evidence="2" id="KW-1133">Transmembrane helix</keyword>
<feature type="transmembrane region" description="Helical" evidence="2">
    <location>
        <begin position="20"/>
        <end position="41"/>
    </location>
</feature>
<feature type="region of interest" description="Disordered" evidence="1">
    <location>
        <begin position="1044"/>
        <end position="1071"/>
    </location>
</feature>
<keyword evidence="2" id="KW-0812">Transmembrane</keyword>
<evidence type="ECO:0000313" key="3">
    <source>
        <dbReference type="EMBL" id="RVQ68937.1"/>
    </source>
</evidence>
<evidence type="ECO:0000256" key="1">
    <source>
        <dbReference type="SAM" id="MobiDB-lite"/>
    </source>
</evidence>
<dbReference type="Pfam" id="PF11739">
    <property type="entry name" value="YdbH-like"/>
    <property type="match status" value="1"/>
</dbReference>
<gene>
    <name evidence="3" type="ORF">EKN06_01570</name>
</gene>
<reference evidence="3 4" key="1">
    <citation type="submission" date="2018-12" db="EMBL/GenBank/DDBJ databases">
        <title>Croceicoccus ponticola sp. nov., a lipolytic bacterium isolated from seawater.</title>
        <authorList>
            <person name="Yoon J.-H."/>
        </authorList>
    </citation>
    <scope>NUCLEOTIDE SEQUENCE [LARGE SCALE GENOMIC DNA]</scope>
    <source>
        <strain evidence="3 4">GM-16</strain>
    </source>
</reference>
<accession>A0A437GZY1</accession>
<keyword evidence="2" id="KW-0472">Membrane</keyword>
<protein>
    <submittedName>
        <fullName evidence="3">Uncharacterized protein</fullName>
    </submittedName>
</protein>
<evidence type="ECO:0000313" key="4">
    <source>
        <dbReference type="Proteomes" id="UP000283003"/>
    </source>
</evidence>
<dbReference type="OrthoDB" id="7597031at2"/>